<name>A0ABS7MI78_9ACTN</name>
<comment type="caution">
    <text evidence="2">The sequence shown here is derived from an EMBL/GenBank/DDBJ whole genome shotgun (WGS) entry which is preliminary data.</text>
</comment>
<evidence type="ECO:0000313" key="3">
    <source>
        <dbReference type="Proteomes" id="UP000700908"/>
    </source>
</evidence>
<gene>
    <name evidence="2" type="ORF">K6V98_01060</name>
</gene>
<dbReference type="EMBL" id="JAIMFO010000004">
    <property type="protein sequence ID" value="MBY4796957.1"/>
    <property type="molecule type" value="Genomic_DNA"/>
</dbReference>
<keyword evidence="3" id="KW-1185">Reference proteome</keyword>
<feature type="domain" description="NAD-dependent epimerase/dehydratase" evidence="1">
    <location>
        <begin position="2"/>
        <end position="41"/>
    </location>
</feature>
<evidence type="ECO:0000259" key="1">
    <source>
        <dbReference type="Pfam" id="PF01370"/>
    </source>
</evidence>
<reference evidence="2 3" key="1">
    <citation type="submission" date="2021-08" db="EMBL/GenBank/DDBJ databases">
        <title>Collinsella faecalis sp. nov. isolated from swine faeces.</title>
        <authorList>
            <person name="Oh B.S."/>
            <person name="Lee J.H."/>
        </authorList>
    </citation>
    <scope>NUCLEOTIDE SEQUENCE [LARGE SCALE GENOMIC DNA]</scope>
    <source>
        <strain evidence="2 3">AGMB00827</strain>
    </source>
</reference>
<dbReference type="Proteomes" id="UP000700908">
    <property type="component" value="Unassembled WGS sequence"/>
</dbReference>
<dbReference type="RefSeq" id="WP_222198672.1">
    <property type="nucleotide sequence ID" value="NZ_JAIMFO010000004.1"/>
</dbReference>
<dbReference type="SUPFAM" id="SSF51735">
    <property type="entry name" value="NAD(P)-binding Rossmann-fold domains"/>
    <property type="match status" value="1"/>
</dbReference>
<dbReference type="Pfam" id="PF01370">
    <property type="entry name" value="Epimerase"/>
    <property type="match status" value="1"/>
</dbReference>
<accession>A0ABS7MI78</accession>
<organism evidence="2 3">
    <name type="scientific">Collinsella ureilytica</name>
    <dbReference type="NCBI Taxonomy" id="2869515"/>
    <lineage>
        <taxon>Bacteria</taxon>
        <taxon>Bacillati</taxon>
        <taxon>Actinomycetota</taxon>
        <taxon>Coriobacteriia</taxon>
        <taxon>Coriobacteriales</taxon>
        <taxon>Coriobacteriaceae</taxon>
        <taxon>Collinsella</taxon>
    </lineage>
</organism>
<protein>
    <submittedName>
        <fullName evidence="2">NAD-dependent epimerase/dehydratase family protein</fullName>
    </submittedName>
</protein>
<dbReference type="InterPro" id="IPR036291">
    <property type="entry name" value="NAD(P)-bd_dom_sf"/>
</dbReference>
<proteinExistence type="predicted"/>
<dbReference type="InterPro" id="IPR001509">
    <property type="entry name" value="Epimerase_deHydtase"/>
</dbReference>
<evidence type="ECO:0000313" key="2">
    <source>
        <dbReference type="EMBL" id="MBY4796957.1"/>
    </source>
</evidence>
<sequence length="65" mass="7189">MILLTGASGQVGTYLLKACKEKGIEARTWIHSRKSEEAALRSRGERSICRRHELGRCRGRGYAGG</sequence>